<name>J9HGG7_AEDAE</name>
<reference evidence="2" key="1">
    <citation type="submission" date="2005-10" db="EMBL/GenBank/DDBJ databases">
        <authorList>
            <person name="Loftus B.J."/>
            <person name="Nene V.M."/>
            <person name="Hannick L.I."/>
            <person name="Bidwell S."/>
            <person name="Haas B."/>
            <person name="Amedeo P."/>
            <person name="Orvis J."/>
            <person name="Wortman J.R."/>
            <person name="White O.R."/>
            <person name="Salzberg S."/>
            <person name="Shumway M."/>
            <person name="Koo H."/>
            <person name="Zhao Y."/>
            <person name="Holmes M."/>
            <person name="Miller J."/>
            <person name="Schatz M."/>
            <person name="Pop M."/>
            <person name="Pai G."/>
            <person name="Utterback T."/>
            <person name="Rogers Y.-H."/>
            <person name="Kravitz S."/>
            <person name="Fraser C.M."/>
        </authorList>
    </citation>
    <scope>NUCLEOTIDE SEQUENCE</scope>
    <source>
        <strain evidence="2">Liverpool</strain>
    </source>
</reference>
<dbReference type="HOGENOM" id="CLU_1210660_0_0_1"/>
<dbReference type="PaxDb" id="7159-AAEL017052-PA"/>
<feature type="compositionally biased region" description="Basic and acidic residues" evidence="1">
    <location>
        <begin position="158"/>
        <end position="168"/>
    </location>
</feature>
<evidence type="ECO:0000256" key="1">
    <source>
        <dbReference type="SAM" id="MobiDB-lite"/>
    </source>
</evidence>
<organism evidence="2 3">
    <name type="scientific">Aedes aegypti</name>
    <name type="common">Yellowfever mosquito</name>
    <name type="synonym">Culex aegypti</name>
    <dbReference type="NCBI Taxonomy" id="7159"/>
    <lineage>
        <taxon>Eukaryota</taxon>
        <taxon>Metazoa</taxon>
        <taxon>Ecdysozoa</taxon>
        <taxon>Arthropoda</taxon>
        <taxon>Hexapoda</taxon>
        <taxon>Insecta</taxon>
        <taxon>Pterygota</taxon>
        <taxon>Neoptera</taxon>
        <taxon>Endopterygota</taxon>
        <taxon>Diptera</taxon>
        <taxon>Nematocera</taxon>
        <taxon>Culicoidea</taxon>
        <taxon>Culicidae</taxon>
        <taxon>Culicinae</taxon>
        <taxon>Aedini</taxon>
        <taxon>Aedes</taxon>
        <taxon>Stegomyia</taxon>
    </lineage>
</organism>
<evidence type="ECO:0000313" key="2">
    <source>
        <dbReference type="EMBL" id="EJY57922.1"/>
    </source>
</evidence>
<feature type="region of interest" description="Disordered" evidence="1">
    <location>
        <begin position="144"/>
        <end position="168"/>
    </location>
</feature>
<accession>J9HGG7</accession>
<dbReference type="EMBL" id="CH477768">
    <property type="protein sequence ID" value="EJY57922.1"/>
    <property type="molecule type" value="Genomic_DNA"/>
</dbReference>
<feature type="compositionally biased region" description="Basic and acidic residues" evidence="1">
    <location>
        <begin position="17"/>
        <end position="26"/>
    </location>
</feature>
<feature type="region of interest" description="Disordered" evidence="1">
    <location>
        <begin position="1"/>
        <end position="34"/>
    </location>
</feature>
<reference evidence="2" key="3">
    <citation type="submission" date="2012-09" db="EMBL/GenBank/DDBJ databases">
        <authorList>
            <consortium name="VectorBase"/>
        </authorList>
    </citation>
    <scope>NUCLEOTIDE SEQUENCE</scope>
    <source>
        <strain evidence="2">Liverpool</strain>
    </source>
</reference>
<dbReference type="Proteomes" id="UP000682892">
    <property type="component" value="Unassembled WGS sequence"/>
</dbReference>
<protein>
    <submittedName>
        <fullName evidence="2">AAEL017052-PA</fullName>
    </submittedName>
</protein>
<reference evidence="2" key="2">
    <citation type="journal article" date="2007" name="Science">
        <title>Genome sequence of Aedes aegypti, a major arbovirus vector.</title>
        <authorList>
            <person name="Nene V."/>
            <person name="Wortman J.R."/>
            <person name="Lawson D."/>
            <person name="Haas B."/>
            <person name="Kodira C."/>
            <person name="Tu Z.J."/>
            <person name="Loftus B."/>
            <person name="Xi Z."/>
            <person name="Megy K."/>
            <person name="Grabherr M."/>
            <person name="Ren Q."/>
            <person name="Zdobnov E.M."/>
            <person name="Lobo N.F."/>
            <person name="Campbell K.S."/>
            <person name="Brown S.E."/>
            <person name="Bonaldo M.F."/>
            <person name="Zhu J."/>
            <person name="Sinkins S.P."/>
            <person name="Hogenkamp D.G."/>
            <person name="Amedeo P."/>
            <person name="Arensburger P."/>
            <person name="Atkinson P.W."/>
            <person name="Bidwell S."/>
            <person name="Biedler J."/>
            <person name="Birney E."/>
            <person name="Bruggner R.V."/>
            <person name="Costas J."/>
            <person name="Coy M.R."/>
            <person name="Crabtree J."/>
            <person name="Crawford M."/>
            <person name="Debruyn B."/>
            <person name="Decaprio D."/>
            <person name="Eiglmeier K."/>
            <person name="Eisenstadt E."/>
            <person name="El-Dorry H."/>
            <person name="Gelbart W.M."/>
            <person name="Gomes S.L."/>
            <person name="Hammond M."/>
            <person name="Hannick L.I."/>
            <person name="Hogan J.R."/>
            <person name="Holmes M.H."/>
            <person name="Jaffe D."/>
            <person name="Johnston J.S."/>
            <person name="Kennedy R.C."/>
            <person name="Koo H."/>
            <person name="Kravitz S."/>
            <person name="Kriventseva E.V."/>
            <person name="Kulp D."/>
            <person name="Labutti K."/>
            <person name="Lee E."/>
            <person name="Li S."/>
            <person name="Lovin D.D."/>
            <person name="Mao C."/>
            <person name="Mauceli E."/>
            <person name="Menck C.F."/>
            <person name="Miller J.R."/>
            <person name="Montgomery P."/>
            <person name="Mori A."/>
            <person name="Nascimento A.L."/>
            <person name="Naveira H.F."/>
            <person name="Nusbaum C."/>
            <person name="O'leary S."/>
            <person name="Orvis J."/>
            <person name="Pertea M."/>
            <person name="Quesneville H."/>
            <person name="Reidenbach K.R."/>
            <person name="Rogers Y.H."/>
            <person name="Roth C.W."/>
            <person name="Schneider J.R."/>
            <person name="Schatz M."/>
            <person name="Shumway M."/>
            <person name="Stanke M."/>
            <person name="Stinson E.O."/>
            <person name="Tubio J.M."/>
            <person name="Vanzee J.P."/>
            <person name="Verjovski-Almeida S."/>
            <person name="Werner D."/>
            <person name="White O."/>
            <person name="Wyder S."/>
            <person name="Zeng Q."/>
            <person name="Zhao Q."/>
            <person name="Zhao Y."/>
            <person name="Hill C.A."/>
            <person name="Raikhel A.S."/>
            <person name="Soares M.B."/>
            <person name="Knudson D.L."/>
            <person name="Lee N.H."/>
            <person name="Galagan J."/>
            <person name="Salzberg S.L."/>
            <person name="Paulsen I.T."/>
            <person name="Dimopoulos G."/>
            <person name="Collins F.H."/>
            <person name="Birren B."/>
            <person name="Fraser-Liggett C.M."/>
            <person name="Severson D.W."/>
        </authorList>
    </citation>
    <scope>NUCLEOTIDE SEQUENCE [LARGE SCALE GENOMIC DNA]</scope>
    <source>
        <strain evidence="2">Liverpool</strain>
    </source>
</reference>
<evidence type="ECO:0000313" key="3">
    <source>
        <dbReference type="Proteomes" id="UP000682892"/>
    </source>
</evidence>
<sequence>MANGTSDFFTLPVGEKPSTDRPRGQQEKVNCAGGEAPPCSMVSFPVPFRNLASSATVQRAGRSGRLLKTMVKQWPVSSSHPWYPGDESATRGKKGQNAPFGVSFVKIEIPTPGTRKASATSIPVGENPVGSVNLEQPMGDHRPQATNHPVDSEAGQTLRHESIGEEKGDPARYPVLVTKKEDNFGVCGLFSSPSFPRFCRHSLITSRSVGSSSISPMILPTVPLAVWSG</sequence>
<dbReference type="AlphaFoldDB" id="J9HGG7"/>
<gene>
    <name evidence="2" type="ORF">AaeL_AAEL017052</name>
</gene>
<proteinExistence type="predicted"/>